<dbReference type="PRINTS" id="PR00475">
    <property type="entry name" value="HEXOKINASE"/>
</dbReference>
<dbReference type="GO" id="GO:0008865">
    <property type="term" value="F:fructokinase activity"/>
    <property type="evidence" value="ECO:0007669"/>
    <property type="project" value="TreeGrafter"/>
</dbReference>
<dbReference type="Pfam" id="PF03727">
    <property type="entry name" value="Hexokinase_2"/>
    <property type="match status" value="2"/>
</dbReference>
<keyword evidence="1" id="KW-0547">Nucleotide-binding</keyword>
<keyword evidence="1" id="KW-0418">Kinase</keyword>
<dbReference type="GO" id="GO:0005536">
    <property type="term" value="F:D-glucose binding"/>
    <property type="evidence" value="ECO:0007669"/>
    <property type="project" value="InterPro"/>
</dbReference>
<dbReference type="EMBL" id="LR728711">
    <property type="protein sequence ID" value="VWP00683.1"/>
    <property type="molecule type" value="Genomic_DNA"/>
</dbReference>
<dbReference type="AlphaFoldDB" id="A0A5K1K561"/>
<dbReference type="InterPro" id="IPR022673">
    <property type="entry name" value="Hexokinase_C"/>
</dbReference>
<dbReference type="GO" id="GO:0005524">
    <property type="term" value="F:ATP binding"/>
    <property type="evidence" value="ECO:0007669"/>
    <property type="project" value="UniProtKB-UniRule"/>
</dbReference>
<feature type="region of interest" description="Disordered" evidence="2">
    <location>
        <begin position="54"/>
        <end position="81"/>
    </location>
</feature>
<dbReference type="Gene3D" id="3.40.367.20">
    <property type="match status" value="1"/>
</dbReference>
<gene>
    <name evidence="4" type="primary">G4NII4</name>
</gene>
<keyword evidence="1" id="KW-0808">Transferase</keyword>
<feature type="domain" description="Hexokinase C-terminal" evidence="3">
    <location>
        <begin position="97"/>
        <end position="227"/>
    </location>
</feature>
<evidence type="ECO:0000313" key="4">
    <source>
        <dbReference type="EMBL" id="VWP00683.1"/>
    </source>
</evidence>
<dbReference type="PANTHER" id="PTHR19443">
    <property type="entry name" value="HEXOKINASE"/>
    <property type="match status" value="1"/>
</dbReference>
<dbReference type="GO" id="GO:0006096">
    <property type="term" value="P:glycolytic process"/>
    <property type="evidence" value="ECO:0007669"/>
    <property type="project" value="UniProtKB-KW"/>
</dbReference>
<accession>A0A5K1K561</accession>
<keyword evidence="1" id="KW-0324">Glycolysis</keyword>
<feature type="domain" description="Hexokinase C-terminal" evidence="3">
    <location>
        <begin position="1"/>
        <end position="49"/>
    </location>
</feature>
<keyword evidence="1" id="KW-0067">ATP-binding</keyword>
<dbReference type="GO" id="GO:0001678">
    <property type="term" value="P:intracellular glucose homeostasis"/>
    <property type="evidence" value="ECO:0007669"/>
    <property type="project" value="InterPro"/>
</dbReference>
<feature type="compositionally biased region" description="Polar residues" evidence="2">
    <location>
        <begin position="62"/>
        <end position="81"/>
    </location>
</feature>
<evidence type="ECO:0000256" key="1">
    <source>
        <dbReference type="RuleBase" id="RU362007"/>
    </source>
</evidence>
<dbReference type="GO" id="GO:0004340">
    <property type="term" value="F:glucokinase activity"/>
    <property type="evidence" value="ECO:0007669"/>
    <property type="project" value="TreeGrafter"/>
</dbReference>
<protein>
    <recommendedName>
        <fullName evidence="1">Phosphotransferase</fullName>
        <ecNumber evidence="1">2.7.1.-</ecNumber>
    </recommendedName>
</protein>
<sequence length="234" mass="25188">MYLGEITRNVLLSLIDAGPKPLLFNGRSSDVLNTHYGLDTAVMSEVEEVWESEREFVVPTESPEQGKSRPNGSSPLKSTATPDIVDWQDARSVDVDQLSGEDLKRLERIREVIIQRLSLPSEDVSLRDAAIVRWAASLVANRAAKLSACAVAAVLVQTGRAKLGGGFSTNEEKIGVGVDGSLIQHYPNFNTRLRDSLGELVGEEVEKKVQIGLAKDGSGVGAALCALQAIKQGH</sequence>
<dbReference type="SUPFAM" id="SSF53067">
    <property type="entry name" value="Actin-like ATPase domain"/>
    <property type="match status" value="2"/>
</dbReference>
<evidence type="ECO:0000259" key="3">
    <source>
        <dbReference type="Pfam" id="PF03727"/>
    </source>
</evidence>
<dbReference type="InterPro" id="IPR001312">
    <property type="entry name" value="Hexokinase"/>
</dbReference>
<evidence type="ECO:0000256" key="2">
    <source>
        <dbReference type="SAM" id="MobiDB-lite"/>
    </source>
</evidence>
<dbReference type="PANTHER" id="PTHR19443:SF30">
    <property type="entry name" value="GLUCOKINASE-1-RELATED"/>
    <property type="match status" value="1"/>
</dbReference>
<reference evidence="4" key="1">
    <citation type="submission" date="2019-10" db="EMBL/GenBank/DDBJ databases">
        <authorList>
            <person name="Nor Muhammad N."/>
        </authorList>
    </citation>
    <scope>NUCLEOTIDE SEQUENCE</scope>
</reference>
<dbReference type="GO" id="GO:0005739">
    <property type="term" value="C:mitochondrion"/>
    <property type="evidence" value="ECO:0007669"/>
    <property type="project" value="TreeGrafter"/>
</dbReference>
<organism evidence="4">
    <name type="scientific">Ganoderma boninense</name>
    <dbReference type="NCBI Taxonomy" id="34458"/>
    <lineage>
        <taxon>Eukaryota</taxon>
        <taxon>Fungi</taxon>
        <taxon>Dikarya</taxon>
        <taxon>Basidiomycota</taxon>
        <taxon>Agaricomycotina</taxon>
        <taxon>Agaricomycetes</taxon>
        <taxon>Polyporales</taxon>
        <taxon>Polyporaceae</taxon>
        <taxon>Ganoderma</taxon>
    </lineage>
</organism>
<dbReference type="GO" id="GO:0006006">
    <property type="term" value="P:glucose metabolic process"/>
    <property type="evidence" value="ECO:0007669"/>
    <property type="project" value="TreeGrafter"/>
</dbReference>
<comment type="similarity">
    <text evidence="1">Belongs to the hexokinase family.</text>
</comment>
<name>A0A5K1K561_9APHY</name>
<dbReference type="EC" id="2.7.1.-" evidence="1"/>
<dbReference type="GO" id="GO:0005829">
    <property type="term" value="C:cytosol"/>
    <property type="evidence" value="ECO:0007669"/>
    <property type="project" value="TreeGrafter"/>
</dbReference>
<dbReference type="PROSITE" id="PS51748">
    <property type="entry name" value="HEXOKINASE_2"/>
    <property type="match status" value="1"/>
</dbReference>
<dbReference type="InterPro" id="IPR043129">
    <property type="entry name" value="ATPase_NBD"/>
</dbReference>
<proteinExistence type="inferred from homology"/>